<proteinExistence type="predicted"/>
<feature type="non-terminal residue" evidence="1">
    <location>
        <position position="1"/>
    </location>
</feature>
<reference evidence="1" key="1">
    <citation type="submission" date="2018-05" db="EMBL/GenBank/DDBJ databases">
        <authorList>
            <person name="Lanie J.A."/>
            <person name="Ng W.-L."/>
            <person name="Kazmierczak K.M."/>
            <person name="Andrzejewski T.M."/>
            <person name="Davidsen T.M."/>
            <person name="Wayne K.J."/>
            <person name="Tettelin H."/>
            <person name="Glass J.I."/>
            <person name="Rusch D."/>
            <person name="Podicherti R."/>
            <person name="Tsui H.-C.T."/>
            <person name="Winkler M.E."/>
        </authorList>
    </citation>
    <scope>NUCLEOTIDE SEQUENCE</scope>
</reference>
<protein>
    <submittedName>
        <fullName evidence="1">Uncharacterized protein</fullName>
    </submittedName>
</protein>
<name>A0A382V2E7_9ZZZZ</name>
<organism evidence="1">
    <name type="scientific">marine metagenome</name>
    <dbReference type="NCBI Taxonomy" id="408172"/>
    <lineage>
        <taxon>unclassified sequences</taxon>
        <taxon>metagenomes</taxon>
        <taxon>ecological metagenomes</taxon>
    </lineage>
</organism>
<dbReference type="EMBL" id="UINC01148611">
    <property type="protein sequence ID" value="SVD40597.1"/>
    <property type="molecule type" value="Genomic_DNA"/>
</dbReference>
<sequence>EREIEPYKEYITWRFESNFLEQ</sequence>
<gene>
    <name evidence="1" type="ORF">METZ01_LOCUS393451</name>
</gene>
<dbReference type="AlphaFoldDB" id="A0A382V2E7"/>
<accession>A0A382V2E7</accession>
<evidence type="ECO:0000313" key="1">
    <source>
        <dbReference type="EMBL" id="SVD40597.1"/>
    </source>
</evidence>